<evidence type="ECO:0000313" key="4">
    <source>
        <dbReference type="Proteomes" id="UP000259400"/>
    </source>
</evidence>
<dbReference type="NCBIfam" id="NF041477">
    <property type="entry name" value="YnaM_YnfT_fam"/>
    <property type="match status" value="1"/>
</dbReference>
<comment type="caution">
    <text evidence="1">The sequence shown here is derived from an EMBL/GenBank/DDBJ whole genome shotgun (WGS) entry which is preliminary data.</text>
</comment>
<accession>A0A5E5TXG6</accession>
<dbReference type="Proteomes" id="UP000259400">
    <property type="component" value="Unassembled WGS sequence"/>
</dbReference>
<dbReference type="AlphaFoldDB" id="A0A5E5TXG6"/>
<name>A0A5E5TXG6_9ENTR</name>
<protein>
    <submittedName>
        <fullName evidence="1">Uncharacterized protein</fullName>
    </submittedName>
</protein>
<reference evidence="1 3" key="1">
    <citation type="submission" date="2018-08" db="EMBL/GenBank/DDBJ databases">
        <authorList>
            <consortium name="Pathogen Informatics"/>
        </authorList>
    </citation>
    <scope>NUCLEOTIDE SEQUENCE [LARGE SCALE GENOMIC DNA]</scope>
    <source>
        <strain evidence="2 4">EuSCAPE_IL010</strain>
        <strain evidence="1 3">EuSCAPE_IT371</strain>
    </source>
</reference>
<dbReference type="GeneID" id="87624273"/>
<organism evidence="1 3">
    <name type="scientific">Klebsiella quasivariicola</name>
    <dbReference type="NCBI Taxonomy" id="2026240"/>
    <lineage>
        <taxon>Bacteria</taxon>
        <taxon>Pseudomonadati</taxon>
        <taxon>Pseudomonadota</taxon>
        <taxon>Gammaproteobacteria</taxon>
        <taxon>Enterobacterales</taxon>
        <taxon>Enterobacteriaceae</taxon>
        <taxon>Klebsiella/Raoultella group</taxon>
        <taxon>Klebsiella</taxon>
        <taxon>Klebsiella pneumoniae complex</taxon>
    </lineage>
</organism>
<dbReference type="InterPro" id="IPR048193">
    <property type="entry name" value="YnaM_YnfT"/>
</dbReference>
<dbReference type="EMBL" id="UJZG01000001">
    <property type="protein sequence ID" value="SXD86789.1"/>
    <property type="molecule type" value="Genomic_DNA"/>
</dbReference>
<sequence>MIGIFITTSLFALLASMLFGLGMVWKSVSNNPDN</sequence>
<keyword evidence="4" id="KW-1185">Reference proteome</keyword>
<proteinExistence type="predicted"/>
<gene>
    <name evidence="2" type="ORF">SAMEA3538468_01416</name>
    <name evidence="1" type="ORF">SAMEA3538780_00389</name>
</gene>
<dbReference type="RefSeq" id="WP_275763443.1">
    <property type="nucleotide sequence ID" value="NZ_CAAHGB010000003.1"/>
</dbReference>
<dbReference type="EMBL" id="UJYZ02000004">
    <property type="protein sequence ID" value="VVJ58097.1"/>
    <property type="molecule type" value="Genomic_DNA"/>
</dbReference>
<accession>A0A6C2V977</accession>
<evidence type="ECO:0000313" key="3">
    <source>
        <dbReference type="Proteomes" id="UP000257712"/>
    </source>
</evidence>
<evidence type="ECO:0000313" key="1">
    <source>
        <dbReference type="EMBL" id="SXD86789.1"/>
    </source>
</evidence>
<evidence type="ECO:0000313" key="2">
    <source>
        <dbReference type="EMBL" id="VVJ58097.1"/>
    </source>
</evidence>
<dbReference type="Proteomes" id="UP000257712">
    <property type="component" value="Unassembled WGS sequence"/>
</dbReference>